<feature type="chain" id="PRO_5039897802" evidence="1">
    <location>
        <begin position="21"/>
        <end position="85"/>
    </location>
</feature>
<evidence type="ECO:0000313" key="2">
    <source>
        <dbReference type="EMBL" id="MCZ0864199.1"/>
    </source>
</evidence>
<organism evidence="2 3">
    <name type="scientific">Dasania phycosphaerae</name>
    <dbReference type="NCBI Taxonomy" id="2950436"/>
    <lineage>
        <taxon>Bacteria</taxon>
        <taxon>Pseudomonadati</taxon>
        <taxon>Pseudomonadota</taxon>
        <taxon>Gammaproteobacteria</taxon>
        <taxon>Cellvibrionales</taxon>
        <taxon>Spongiibacteraceae</taxon>
        <taxon>Dasania</taxon>
    </lineage>
</organism>
<accession>A0A9J6RJ23</accession>
<name>A0A9J6RJ23_9GAMM</name>
<protein>
    <submittedName>
        <fullName evidence="2">Uncharacterized protein</fullName>
    </submittedName>
</protein>
<dbReference type="Proteomes" id="UP001069090">
    <property type="component" value="Unassembled WGS sequence"/>
</dbReference>
<evidence type="ECO:0000256" key="1">
    <source>
        <dbReference type="SAM" id="SignalP"/>
    </source>
</evidence>
<reference evidence="2 3" key="1">
    <citation type="submission" date="2022-12" db="EMBL/GenBank/DDBJ databases">
        <title>Dasania phycosphaerae sp. nov., isolated from particulate material of the south coast of Korea.</title>
        <authorList>
            <person name="Jiang Y."/>
        </authorList>
    </citation>
    <scope>NUCLEOTIDE SEQUENCE [LARGE SCALE GENOMIC DNA]</scope>
    <source>
        <strain evidence="2 3">GY-19</strain>
    </source>
</reference>
<gene>
    <name evidence="2" type="ORF">O0V09_03245</name>
</gene>
<feature type="signal peptide" evidence="1">
    <location>
        <begin position="1"/>
        <end position="20"/>
    </location>
</feature>
<proteinExistence type="predicted"/>
<keyword evidence="3" id="KW-1185">Reference proteome</keyword>
<dbReference type="AlphaFoldDB" id="A0A9J6RJ23"/>
<comment type="caution">
    <text evidence="2">The sequence shown here is derived from an EMBL/GenBank/DDBJ whole genome shotgun (WGS) entry which is preliminary data.</text>
</comment>
<sequence>MSKQSILCLLAVGFSAQISAQPVTTDEQPQPKMRAIDRDWEYFKAVPCERINKEVFHSRSEELLLAKRKSQCVNRYKAFLPKPLS</sequence>
<dbReference type="EMBL" id="JAPTGG010000002">
    <property type="protein sequence ID" value="MCZ0864199.1"/>
    <property type="molecule type" value="Genomic_DNA"/>
</dbReference>
<evidence type="ECO:0000313" key="3">
    <source>
        <dbReference type="Proteomes" id="UP001069090"/>
    </source>
</evidence>
<dbReference type="RefSeq" id="WP_258330354.1">
    <property type="nucleotide sequence ID" value="NZ_JAPTGG010000002.1"/>
</dbReference>
<keyword evidence="1" id="KW-0732">Signal</keyword>